<dbReference type="Proteomes" id="UP000187209">
    <property type="component" value="Unassembled WGS sequence"/>
</dbReference>
<accession>A0A1R2ATA5</accession>
<gene>
    <name evidence="1" type="ORF">SteCoe_35048</name>
</gene>
<evidence type="ECO:0000313" key="1">
    <source>
        <dbReference type="EMBL" id="OMJ67712.1"/>
    </source>
</evidence>
<organism evidence="1 2">
    <name type="scientific">Stentor coeruleus</name>
    <dbReference type="NCBI Taxonomy" id="5963"/>
    <lineage>
        <taxon>Eukaryota</taxon>
        <taxon>Sar</taxon>
        <taxon>Alveolata</taxon>
        <taxon>Ciliophora</taxon>
        <taxon>Postciliodesmatophora</taxon>
        <taxon>Heterotrichea</taxon>
        <taxon>Heterotrichida</taxon>
        <taxon>Stentoridae</taxon>
        <taxon>Stentor</taxon>
    </lineage>
</organism>
<name>A0A1R2ATA5_9CILI</name>
<evidence type="ECO:0000313" key="2">
    <source>
        <dbReference type="Proteomes" id="UP000187209"/>
    </source>
</evidence>
<dbReference type="AlphaFoldDB" id="A0A1R2ATA5"/>
<dbReference type="EMBL" id="MPUH01001448">
    <property type="protein sequence ID" value="OMJ67712.1"/>
    <property type="molecule type" value="Genomic_DNA"/>
</dbReference>
<sequence length="87" mass="10312">MLSTMPKINQLSYRKGSRLRYSPFTNEKTPKYEKSFIVRKNSVTQSTIPANMDSSCTREFCMILQNYSLIEKMQIMTELLRDSNRKY</sequence>
<proteinExistence type="predicted"/>
<protein>
    <submittedName>
        <fullName evidence="1">Uncharacterized protein</fullName>
    </submittedName>
</protein>
<comment type="caution">
    <text evidence="1">The sequence shown here is derived from an EMBL/GenBank/DDBJ whole genome shotgun (WGS) entry which is preliminary data.</text>
</comment>
<keyword evidence="2" id="KW-1185">Reference proteome</keyword>
<reference evidence="1 2" key="1">
    <citation type="submission" date="2016-11" db="EMBL/GenBank/DDBJ databases">
        <title>The macronuclear genome of Stentor coeruleus: a giant cell with tiny introns.</title>
        <authorList>
            <person name="Slabodnick M."/>
            <person name="Ruby J.G."/>
            <person name="Reiff S.B."/>
            <person name="Swart E.C."/>
            <person name="Gosai S."/>
            <person name="Prabakaran S."/>
            <person name="Witkowska E."/>
            <person name="Larue G.E."/>
            <person name="Fisher S."/>
            <person name="Freeman R.M."/>
            <person name="Gunawardena J."/>
            <person name="Chu W."/>
            <person name="Stover N.A."/>
            <person name="Gregory B.D."/>
            <person name="Nowacki M."/>
            <person name="Derisi J."/>
            <person name="Roy S.W."/>
            <person name="Marshall W.F."/>
            <person name="Sood P."/>
        </authorList>
    </citation>
    <scope>NUCLEOTIDE SEQUENCE [LARGE SCALE GENOMIC DNA]</scope>
    <source>
        <strain evidence="1">WM001</strain>
    </source>
</reference>